<dbReference type="Pfam" id="PF01855">
    <property type="entry name" value="POR_N"/>
    <property type="match status" value="1"/>
</dbReference>
<dbReference type="InterPro" id="IPR050722">
    <property type="entry name" value="Pyruvate:ferred/Flavod_OxRd"/>
</dbReference>
<dbReference type="SUPFAM" id="SSF52518">
    <property type="entry name" value="Thiamin diphosphate-binding fold (THDP-binding)"/>
    <property type="match status" value="1"/>
</dbReference>
<dbReference type="Gene3D" id="3.40.50.920">
    <property type="match status" value="1"/>
</dbReference>
<dbReference type="Pfam" id="PF01558">
    <property type="entry name" value="POR"/>
    <property type="match status" value="1"/>
</dbReference>
<dbReference type="InterPro" id="IPR002880">
    <property type="entry name" value="Pyrv_Fd/Flavodoxin_OxRdtase_N"/>
</dbReference>
<accession>A0A9W6VEE3</accession>
<evidence type="ECO:0000313" key="5">
    <source>
        <dbReference type="Proteomes" id="UP001165136"/>
    </source>
</evidence>
<organism evidence="4 5">
    <name type="scientific">Amycolatopsis taiwanensis</name>
    <dbReference type="NCBI Taxonomy" id="342230"/>
    <lineage>
        <taxon>Bacteria</taxon>
        <taxon>Bacillati</taxon>
        <taxon>Actinomycetota</taxon>
        <taxon>Actinomycetes</taxon>
        <taxon>Pseudonocardiales</taxon>
        <taxon>Pseudonocardiaceae</taxon>
        <taxon>Amycolatopsis</taxon>
    </lineage>
</organism>
<dbReference type="Gene3D" id="3.40.920.10">
    <property type="entry name" value="Pyruvate-ferredoxin oxidoreductase, PFOR, domain III"/>
    <property type="match status" value="1"/>
</dbReference>
<keyword evidence="1" id="KW-0560">Oxidoreductase</keyword>
<gene>
    <name evidence="4" type="primary">korA</name>
    <name evidence="4" type="ORF">Atai01_03030</name>
</gene>
<proteinExistence type="predicted"/>
<dbReference type="GO" id="GO:0016903">
    <property type="term" value="F:oxidoreductase activity, acting on the aldehyde or oxo group of donors"/>
    <property type="evidence" value="ECO:0007669"/>
    <property type="project" value="InterPro"/>
</dbReference>
<dbReference type="FunFam" id="3.40.50.970:FF:000022">
    <property type="entry name" value="2-oxoglutarate ferredoxin oxidoreductase alpha subunit"/>
    <property type="match status" value="1"/>
</dbReference>
<dbReference type="GO" id="GO:0006979">
    <property type="term" value="P:response to oxidative stress"/>
    <property type="evidence" value="ECO:0007669"/>
    <property type="project" value="TreeGrafter"/>
</dbReference>
<sequence length="634" mass="67436">MGTTANGNGSLSAARPTEISRLDRVVIRFAGDSGDGMQLTGDRFTSEAAAFGNDLATLPNFPAEIRAPQGTIPGVSSFQVHFADYDILTPGDRPDVLVVMNPAALKANLDDLPRGGTVIVNTDEFSKRNLTKVGYQANPLEDGTLAAYQVHQVAMSTLTQGALADTGLGKKDAERCKNMFALGLLSWMYHRPTEGTERFLREKFARKAEIAEANILAFRAGWNYGETTESFATTFEVAPAKLAKGTYRQITGNTALAYGIVAAGQQSGLPILLGTYPITPASDILHELSKHKNFGVITFQAEDEIAGIGAALGASYGGALGVTSTSGPGIALKSETIGLGVMTELPLVVIDVQRGGPSTGLPTKTEQADLLQAMFGRNGESPVPIVAPQSPADCFEIALEATRIALAYRTPVLLLSDGAIANGSEPWLVPNVADLPDLSVEFAGNPNATDGSGEFWPYVRDPETLAREWAIPGTPGLQHRIGGLEKADGKGNISYDPDNHDHMVRLRQAKIDGVKVPDLAVDDPSGGQARVLALGWGSSYGPIGAACRRVRNDGLPIAQAHLRYLNPMPRNLGEILRSYDKVVVPEMNLGQLALLLRGKYGVDVHSHTKVAGLPFKAEELQHVFTDIIKGVVLS</sequence>
<feature type="domain" description="Pyruvate flavodoxin/ferredoxin oxidoreductase pyrimidine binding" evidence="3">
    <location>
        <begin position="274"/>
        <end position="488"/>
    </location>
</feature>
<dbReference type="InterPro" id="IPR022367">
    <property type="entry name" value="2-oxoacid/accept_OxRdtase_asu"/>
</dbReference>
<dbReference type="Proteomes" id="UP001165136">
    <property type="component" value="Unassembled WGS sequence"/>
</dbReference>
<dbReference type="Gene3D" id="3.40.50.970">
    <property type="match status" value="1"/>
</dbReference>
<dbReference type="CDD" id="cd07034">
    <property type="entry name" value="TPP_PYR_PFOR_IOR-alpha_like"/>
    <property type="match status" value="1"/>
</dbReference>
<dbReference type="PANTHER" id="PTHR32154">
    <property type="entry name" value="PYRUVATE-FLAVODOXIN OXIDOREDUCTASE-RELATED"/>
    <property type="match status" value="1"/>
</dbReference>
<dbReference type="NCBIfam" id="TIGR03710">
    <property type="entry name" value="OAFO_sf"/>
    <property type="match status" value="1"/>
</dbReference>
<reference evidence="4" key="1">
    <citation type="submission" date="2023-03" db="EMBL/GenBank/DDBJ databases">
        <title>Amycolatopsis taiwanensis NBRC 103393.</title>
        <authorList>
            <person name="Ichikawa N."/>
            <person name="Sato H."/>
            <person name="Tonouchi N."/>
        </authorList>
    </citation>
    <scope>NUCLEOTIDE SEQUENCE</scope>
    <source>
        <strain evidence="4">NBRC 103393</strain>
    </source>
</reference>
<dbReference type="SUPFAM" id="SSF53323">
    <property type="entry name" value="Pyruvate-ferredoxin oxidoreductase, PFOR, domain III"/>
    <property type="match status" value="1"/>
</dbReference>
<dbReference type="InterPro" id="IPR009014">
    <property type="entry name" value="Transketo_C/PFOR_II"/>
</dbReference>
<feature type="domain" description="Pyruvate/ketoisovalerate oxidoreductase catalytic" evidence="2">
    <location>
        <begin position="34"/>
        <end position="221"/>
    </location>
</feature>
<keyword evidence="5" id="KW-1185">Reference proteome</keyword>
<protein>
    <submittedName>
        <fullName evidence="4">2-oxoglutarate ferredoxin oxidoreductase subunit alpha</fullName>
    </submittedName>
</protein>
<dbReference type="SUPFAM" id="SSF52922">
    <property type="entry name" value="TK C-terminal domain-like"/>
    <property type="match status" value="1"/>
</dbReference>
<comment type="caution">
    <text evidence="4">The sequence shown here is derived from an EMBL/GenBank/DDBJ whole genome shotgun (WGS) entry which is preliminary data.</text>
</comment>
<dbReference type="EMBL" id="BSTI01000001">
    <property type="protein sequence ID" value="GLY63684.1"/>
    <property type="molecule type" value="Genomic_DNA"/>
</dbReference>
<evidence type="ECO:0000256" key="1">
    <source>
        <dbReference type="ARBA" id="ARBA00023002"/>
    </source>
</evidence>
<dbReference type="InterPro" id="IPR002869">
    <property type="entry name" value="Pyrv_flavodox_OxRed_cen"/>
</dbReference>
<dbReference type="GO" id="GO:0000287">
    <property type="term" value="F:magnesium ion binding"/>
    <property type="evidence" value="ECO:0007669"/>
    <property type="project" value="UniProtKB-ARBA"/>
</dbReference>
<dbReference type="FunFam" id="3.40.920.10:FF:000002">
    <property type="entry name" value="2-oxoglutarate oxidoreductase, alpha subunit"/>
    <property type="match status" value="1"/>
</dbReference>
<dbReference type="AlphaFoldDB" id="A0A9W6VEE3"/>
<dbReference type="InterPro" id="IPR019752">
    <property type="entry name" value="Pyrv/ketoisovalerate_OxRed_cat"/>
</dbReference>
<dbReference type="RefSeq" id="WP_285485599.1">
    <property type="nucleotide sequence ID" value="NZ_BSTI01000001.1"/>
</dbReference>
<evidence type="ECO:0000259" key="2">
    <source>
        <dbReference type="Pfam" id="PF01558"/>
    </source>
</evidence>
<name>A0A9W6VEE3_9PSEU</name>
<evidence type="ECO:0000259" key="3">
    <source>
        <dbReference type="Pfam" id="PF01855"/>
    </source>
</evidence>
<dbReference type="PANTHER" id="PTHR32154:SF20">
    <property type="entry name" value="2-OXOGLUTARATE OXIDOREDUCTASE SUBUNIT KORA"/>
    <property type="match status" value="1"/>
</dbReference>
<dbReference type="InterPro" id="IPR029061">
    <property type="entry name" value="THDP-binding"/>
</dbReference>
<evidence type="ECO:0000313" key="4">
    <source>
        <dbReference type="EMBL" id="GLY63684.1"/>
    </source>
</evidence>